<dbReference type="EMBL" id="MN739486">
    <property type="protein sequence ID" value="QHT07792.1"/>
    <property type="molecule type" value="Genomic_DNA"/>
</dbReference>
<accession>A0A6C0CUF9</accession>
<evidence type="ECO:0000313" key="1">
    <source>
        <dbReference type="EMBL" id="QHT07792.1"/>
    </source>
</evidence>
<reference evidence="1" key="1">
    <citation type="journal article" date="2020" name="Nature">
        <title>Giant virus diversity and host interactions through global metagenomics.</title>
        <authorList>
            <person name="Schulz F."/>
            <person name="Roux S."/>
            <person name="Paez-Espino D."/>
            <person name="Jungbluth S."/>
            <person name="Walsh D.A."/>
            <person name="Denef V.J."/>
            <person name="McMahon K.D."/>
            <person name="Konstantinidis K.T."/>
            <person name="Eloe-Fadrosh E.A."/>
            <person name="Kyrpides N.C."/>
            <person name="Woyke T."/>
        </authorList>
    </citation>
    <scope>NUCLEOTIDE SEQUENCE</scope>
    <source>
        <strain evidence="1">GVMAG-M-3300021964-36</strain>
    </source>
</reference>
<dbReference type="AlphaFoldDB" id="A0A6C0CUF9"/>
<sequence>MYSICQNLKSVEVKYGASYSYPTKSFIPVFTSSNDMVLKSIYMTSPKLRLAWNKTYSNDEKSFNIEFVGDSNKFIERLKEFCVKVIKKKSKSDHEIDLNQIKSYTNDAHTLRFYNVNISDISSYDEDGRQISIQDIVRDDQVKILFHLHGIVFKGMKVQFEMKLIQIMKLLPYSHVNQTMNLLTNPKPLSSISTKSIPMPPPPPPPSMKNTKVISQYKNNKSPKPIIRSGLSAISQEELLKAMSKLKKRG</sequence>
<organism evidence="1">
    <name type="scientific">viral metagenome</name>
    <dbReference type="NCBI Taxonomy" id="1070528"/>
    <lineage>
        <taxon>unclassified sequences</taxon>
        <taxon>metagenomes</taxon>
        <taxon>organismal metagenomes</taxon>
    </lineage>
</organism>
<proteinExistence type="predicted"/>
<name>A0A6C0CUF9_9ZZZZ</name>
<protein>
    <submittedName>
        <fullName evidence="1">Uncharacterized protein</fullName>
    </submittedName>
</protein>